<feature type="signal peptide" evidence="4">
    <location>
        <begin position="1"/>
        <end position="24"/>
    </location>
</feature>
<dbReference type="EC" id="3.1.-.-" evidence="6"/>
<dbReference type="PROSITE" id="PS51704">
    <property type="entry name" value="GP_PDE"/>
    <property type="match status" value="1"/>
</dbReference>
<accession>M5RF54</accession>
<evidence type="ECO:0000259" key="5">
    <source>
        <dbReference type="PROSITE" id="PS51704"/>
    </source>
</evidence>
<comment type="similarity">
    <text evidence="3">Belongs to the glycosyl hydrolase 5 (cellulase A) family.</text>
</comment>
<dbReference type="GO" id="GO:0008081">
    <property type="term" value="F:phosphoric diester hydrolase activity"/>
    <property type="evidence" value="ECO:0007669"/>
    <property type="project" value="InterPro"/>
</dbReference>
<dbReference type="Gene3D" id="3.20.20.80">
    <property type="entry name" value="Glycosidases"/>
    <property type="match status" value="1"/>
</dbReference>
<dbReference type="GO" id="GO:0006629">
    <property type="term" value="P:lipid metabolic process"/>
    <property type="evidence" value="ECO:0007669"/>
    <property type="project" value="InterPro"/>
</dbReference>
<evidence type="ECO:0000256" key="3">
    <source>
        <dbReference type="RuleBase" id="RU361153"/>
    </source>
</evidence>
<dbReference type="PATRIC" id="fig|1265738.3.peg.5008"/>
<dbReference type="Pfam" id="PF03009">
    <property type="entry name" value="GDPD"/>
    <property type="match status" value="1"/>
</dbReference>
<evidence type="ECO:0000313" key="6">
    <source>
        <dbReference type="EMBL" id="EMI18103.1"/>
    </source>
</evidence>
<proteinExistence type="inferred from homology"/>
<evidence type="ECO:0000256" key="1">
    <source>
        <dbReference type="ARBA" id="ARBA00022801"/>
    </source>
</evidence>
<dbReference type="GO" id="GO:0000272">
    <property type="term" value="P:polysaccharide catabolic process"/>
    <property type="evidence" value="ECO:0007669"/>
    <property type="project" value="InterPro"/>
</dbReference>
<dbReference type="InterPro" id="IPR017853">
    <property type="entry name" value="GH"/>
</dbReference>
<dbReference type="OrthoDB" id="240436at2"/>
<dbReference type="AlphaFoldDB" id="M5RF54"/>
<dbReference type="Pfam" id="PF00150">
    <property type="entry name" value="Cellulase"/>
    <property type="match status" value="1"/>
</dbReference>
<sequence>MSSVYRFLSLATMFAAGMFGLAIGQIVPETKCCASELSWIQVTADGKRFSVVESGETFTPWGFNYDHDGDGRLIEDFWDDQWSKVQSAFDEMKGLGANVVRIHLQFGKFMDSPTMPNAHSLKQLTRLVALAEQTGLYLDLTGLGCYHKQDVPQWYDQLSEQERWAAQAVFWEAIAKQCSTSPVVFCYDLMNEPVVPGGDKARTDWLGPGFGDKHFVQFIALDRQDRDRTEVAKAWIAKLVSEIRQHDQRHLITVGLVPWSLDRPGLTSGFVPEKIADQLDFIAVHLYPEKGRLDEAIATLRGFAAVGKPVVIEELFPLKCGAQELGDFIDQSRSIAAGWIGFYWGQTPTQIRPATTISEAVTLAWLELFQSKRESVLGPPPLAFLSNGVTAHRGNSSQFPENTMAAFRSGIDVGADWIELDVLRSRDGQLVVIHDQTTGRVGDVDRVVSESTYAELAEIDVATDYRKRSGKTLSECPPAKMPLLKDVLAMVKTQGLTRVSIQPKMDCVADAVSLIQSMNAEPWVGFNDGNLQYMAKAKRLAPEIPVFWDRGKDTDIESDINVAKQHRFDALVLHKDGVTPAKVEKIREAGIEVGAWTVNDPAVIQRLLGMGVQRIYTDRPRLLLSLSSGS</sequence>
<dbReference type="InterPro" id="IPR001547">
    <property type="entry name" value="Glyco_hydro_5"/>
</dbReference>
<evidence type="ECO:0000256" key="4">
    <source>
        <dbReference type="SAM" id="SignalP"/>
    </source>
</evidence>
<gene>
    <name evidence="6" type="ORF">RMSM_04982</name>
</gene>
<keyword evidence="1 3" id="KW-0378">Hydrolase</keyword>
<dbReference type="Proteomes" id="UP000011991">
    <property type="component" value="Unassembled WGS sequence"/>
</dbReference>
<dbReference type="GO" id="GO:0004553">
    <property type="term" value="F:hydrolase activity, hydrolyzing O-glycosyl compounds"/>
    <property type="evidence" value="ECO:0007669"/>
    <property type="project" value="InterPro"/>
</dbReference>
<reference evidence="6 7" key="1">
    <citation type="journal article" date="2013" name="Mar. Genomics">
        <title>Expression of sulfatases in Rhodopirellula baltica and the diversity of sulfatases in the genus Rhodopirellula.</title>
        <authorList>
            <person name="Wegner C.E."/>
            <person name="Richter-Heitmann T."/>
            <person name="Klindworth A."/>
            <person name="Klockow C."/>
            <person name="Richter M."/>
            <person name="Achstetter T."/>
            <person name="Glockner F.O."/>
            <person name="Harder J."/>
        </authorList>
    </citation>
    <scope>NUCLEOTIDE SEQUENCE [LARGE SCALE GENOMIC DNA]</scope>
    <source>
        <strain evidence="6 7">SM1</strain>
    </source>
</reference>
<dbReference type="SUPFAM" id="SSF51445">
    <property type="entry name" value="(Trans)glycosidases"/>
    <property type="match status" value="1"/>
</dbReference>
<keyword evidence="2 3" id="KW-0326">Glycosidase</keyword>
<dbReference type="InterPro" id="IPR030395">
    <property type="entry name" value="GP_PDE_dom"/>
</dbReference>
<dbReference type="PANTHER" id="PTHR46211:SF14">
    <property type="entry name" value="GLYCEROPHOSPHODIESTER PHOSPHODIESTERASE"/>
    <property type="match status" value="1"/>
</dbReference>
<evidence type="ECO:0000256" key="2">
    <source>
        <dbReference type="ARBA" id="ARBA00023295"/>
    </source>
</evidence>
<evidence type="ECO:0000313" key="7">
    <source>
        <dbReference type="Proteomes" id="UP000011991"/>
    </source>
</evidence>
<protein>
    <submittedName>
        <fullName evidence="6">Glycerophosphoryl diester phosphodiesterase</fullName>
        <ecNumber evidence="6">3.1.-.-</ecNumber>
    </submittedName>
</protein>
<dbReference type="RefSeq" id="WP_008702010.1">
    <property type="nucleotide sequence ID" value="NZ_ANOG01000706.1"/>
</dbReference>
<keyword evidence="7" id="KW-1185">Reference proteome</keyword>
<comment type="caution">
    <text evidence="6">The sequence shown here is derived from an EMBL/GenBank/DDBJ whole genome shotgun (WGS) entry which is preliminary data.</text>
</comment>
<dbReference type="Gene3D" id="3.20.20.190">
    <property type="entry name" value="Phosphatidylinositol (PI) phosphodiesterase"/>
    <property type="match status" value="1"/>
</dbReference>
<dbReference type="SUPFAM" id="SSF51695">
    <property type="entry name" value="PLC-like phosphodiesterases"/>
    <property type="match status" value="1"/>
</dbReference>
<dbReference type="PANTHER" id="PTHR46211">
    <property type="entry name" value="GLYCEROPHOSPHORYL DIESTER PHOSPHODIESTERASE"/>
    <property type="match status" value="1"/>
</dbReference>
<organism evidence="6 7">
    <name type="scientific">Rhodopirellula maiorica SM1</name>
    <dbReference type="NCBI Taxonomy" id="1265738"/>
    <lineage>
        <taxon>Bacteria</taxon>
        <taxon>Pseudomonadati</taxon>
        <taxon>Planctomycetota</taxon>
        <taxon>Planctomycetia</taxon>
        <taxon>Pirellulales</taxon>
        <taxon>Pirellulaceae</taxon>
        <taxon>Novipirellula</taxon>
    </lineage>
</organism>
<keyword evidence="4" id="KW-0732">Signal</keyword>
<dbReference type="InterPro" id="IPR017946">
    <property type="entry name" value="PLC-like_Pdiesterase_TIM-brl"/>
</dbReference>
<name>M5RF54_9BACT</name>
<feature type="domain" description="GP-PDE" evidence="5">
    <location>
        <begin position="387"/>
        <end position="627"/>
    </location>
</feature>
<dbReference type="EMBL" id="ANOG01000706">
    <property type="protein sequence ID" value="EMI18103.1"/>
    <property type="molecule type" value="Genomic_DNA"/>
</dbReference>
<feature type="chain" id="PRO_5004070622" evidence="4">
    <location>
        <begin position="25"/>
        <end position="630"/>
    </location>
</feature>